<evidence type="ECO:0000256" key="7">
    <source>
        <dbReference type="ARBA" id="ARBA00023065"/>
    </source>
</evidence>
<keyword evidence="7 10" id="KW-0406">Ion transport</keyword>
<comment type="caution">
    <text evidence="10">Lacks conserved residue(s) required for the propagation of feature annotation.</text>
</comment>
<dbReference type="PANTHER" id="PTHR38662:SF1">
    <property type="entry name" value="COBALT TRANSPORT PROTEIN CBIN"/>
    <property type="match status" value="1"/>
</dbReference>
<dbReference type="InterPro" id="IPR003705">
    <property type="entry name" value="CbiN"/>
</dbReference>
<evidence type="ECO:0000256" key="1">
    <source>
        <dbReference type="ARBA" id="ARBA00022426"/>
    </source>
</evidence>
<comment type="subunit">
    <text evidence="10">Forms an energy-coupling factor (ECF) transporter complex composed of an ATP-binding protein (A component, CbiO), a transmembrane protein (T component, CbiQ) and 2 possible substrate-capture proteins (S components, CbiM and CbiN) of unknown stoichimetry.</text>
</comment>
<dbReference type="Proteomes" id="UP000726170">
    <property type="component" value="Unassembled WGS sequence"/>
</dbReference>
<keyword evidence="5 10" id="KW-0812">Transmembrane</keyword>
<sequence>MKKRTVSLLIACFIVIIGSLAIGSMRGGEFEGADGMIEDVIAETRGDYEPWFSALWEPPSGEIESLLFAAQAAIGAGFMGYYIGKKKNAKVSNCAVEEK</sequence>
<evidence type="ECO:0000313" key="12">
    <source>
        <dbReference type="Proteomes" id="UP000726170"/>
    </source>
</evidence>
<comment type="similarity">
    <text evidence="10">Belongs to the CbiN family.</text>
</comment>
<organism evidence="11 12">
    <name type="scientific">Clostridium mobile</name>
    <dbReference type="NCBI Taxonomy" id="2841512"/>
    <lineage>
        <taxon>Bacteria</taxon>
        <taxon>Bacillati</taxon>
        <taxon>Bacillota</taxon>
        <taxon>Clostridia</taxon>
        <taxon>Eubacteriales</taxon>
        <taxon>Clostridiaceae</taxon>
        <taxon>Clostridium</taxon>
    </lineage>
</organism>
<gene>
    <name evidence="10" type="primary">cbiN</name>
    <name evidence="11" type="ORF">KQI86_14805</name>
</gene>
<evidence type="ECO:0000256" key="10">
    <source>
        <dbReference type="HAMAP-Rule" id="MF_00330"/>
    </source>
</evidence>
<dbReference type="Pfam" id="PF02553">
    <property type="entry name" value="CbiN"/>
    <property type="match status" value="1"/>
</dbReference>
<evidence type="ECO:0000313" key="11">
    <source>
        <dbReference type="EMBL" id="MBU5485587.1"/>
    </source>
</evidence>
<name>A0ABS6ELB6_9CLOT</name>
<accession>A0ABS6ELB6</accession>
<protein>
    <recommendedName>
        <fullName evidence="10">Cobalt transport protein CbiN</fullName>
    </recommendedName>
    <alternativeName>
        <fullName evidence="10">Energy-coupling factor transporter probable substrate-capture protein CbiN</fullName>
        <shortName evidence="10">ECF transporter S component CbiN</shortName>
    </alternativeName>
</protein>
<dbReference type="RefSeq" id="WP_216440120.1">
    <property type="nucleotide sequence ID" value="NZ_JAHLQF010000003.1"/>
</dbReference>
<evidence type="ECO:0000256" key="2">
    <source>
        <dbReference type="ARBA" id="ARBA00022448"/>
    </source>
</evidence>
<feature type="transmembrane region" description="Helical" evidence="10">
    <location>
        <begin position="65"/>
        <end position="83"/>
    </location>
</feature>
<keyword evidence="6 10" id="KW-1133">Transmembrane helix</keyword>
<dbReference type="PANTHER" id="PTHR38662">
    <property type="entry name" value="COBALT TRANSPORT PROTEIN CBIN"/>
    <property type="match status" value="1"/>
</dbReference>
<comment type="subcellular location">
    <subcellularLocation>
        <location evidence="10">Cell membrane</location>
        <topology evidence="10">Multi-pass membrane protein</topology>
    </subcellularLocation>
</comment>
<keyword evidence="9 10" id="KW-0170">Cobalt</keyword>
<dbReference type="EMBL" id="JAHLQF010000003">
    <property type="protein sequence ID" value="MBU5485587.1"/>
    <property type="molecule type" value="Genomic_DNA"/>
</dbReference>
<keyword evidence="8 10" id="KW-0472">Membrane</keyword>
<evidence type="ECO:0000256" key="3">
    <source>
        <dbReference type="ARBA" id="ARBA00022475"/>
    </source>
</evidence>
<keyword evidence="1 10" id="KW-0171">Cobalt transport</keyword>
<evidence type="ECO:0000256" key="5">
    <source>
        <dbReference type="ARBA" id="ARBA00022692"/>
    </source>
</evidence>
<keyword evidence="2 10" id="KW-0813">Transport</keyword>
<evidence type="ECO:0000256" key="6">
    <source>
        <dbReference type="ARBA" id="ARBA00022989"/>
    </source>
</evidence>
<evidence type="ECO:0000256" key="8">
    <source>
        <dbReference type="ARBA" id="ARBA00023136"/>
    </source>
</evidence>
<proteinExistence type="inferred from homology"/>
<comment type="caution">
    <text evidence="11">The sequence shown here is derived from an EMBL/GenBank/DDBJ whole genome shotgun (WGS) entry which is preliminary data.</text>
</comment>
<comment type="function">
    <text evidence="10">Part of the energy-coupling factor (ECF) transporter complex CbiMNOQ involved in cobalt import.</text>
</comment>
<keyword evidence="3 10" id="KW-1003">Cell membrane</keyword>
<reference evidence="11 12" key="1">
    <citation type="submission" date="2021-06" db="EMBL/GenBank/DDBJ databases">
        <authorList>
            <person name="Sun Q."/>
            <person name="Li D."/>
        </authorList>
    </citation>
    <scope>NUCLEOTIDE SEQUENCE [LARGE SCALE GENOMIC DNA]</scope>
    <source>
        <strain evidence="11 12">MSJ-11</strain>
    </source>
</reference>
<evidence type="ECO:0000256" key="9">
    <source>
        <dbReference type="ARBA" id="ARBA00023285"/>
    </source>
</evidence>
<evidence type="ECO:0000256" key="4">
    <source>
        <dbReference type="ARBA" id="ARBA00022573"/>
    </source>
</evidence>
<keyword evidence="4 10" id="KW-0169">Cobalamin biosynthesis</keyword>
<dbReference type="NCBIfam" id="NF002780">
    <property type="entry name" value="PRK02898.1"/>
    <property type="match status" value="1"/>
</dbReference>
<keyword evidence="12" id="KW-1185">Reference proteome</keyword>
<comment type="pathway">
    <text evidence="10">Cofactor biosynthesis; adenosylcobalamin biosynthesis.</text>
</comment>
<dbReference type="HAMAP" id="MF_00330">
    <property type="entry name" value="CbiN"/>
    <property type="match status" value="1"/>
</dbReference>